<dbReference type="Proteomes" id="UP000318102">
    <property type="component" value="Unassembled WGS sequence"/>
</dbReference>
<dbReference type="SUPFAM" id="SSF47413">
    <property type="entry name" value="lambda repressor-like DNA-binding domains"/>
    <property type="match status" value="1"/>
</dbReference>
<sequence>MLSVRLNIEKGRECKMPVTTTLTFGDLIKQHRTNAGLSLSELADLAAINKGTISKIENGRNPEFRTLKPIAEALQIPYETYLIPFIEQGQRPHVLNDILKDAIEDKRPTYLITKIAEKFLESEKLDSYEATSQLFDSTYALENPELKLALFKTIILYSRGHGVMPFLARSLFQEYLIERNNFSKLQETYPAGKYVLKYRDALPAGEYARLLYCLAGHAYVIRQYSESVEYCKAFLKTDEQETGQLRVYAVDILRGAYYHLGEYDLVEKYTEEYRRCAPSIEADNDRLLSAMLNAKKGNDDLAIELFEKSLRLCDDDFIVHAVNEYIAFCFERDHIDKMENLILSYETKIHEQTYITPRERSEVGRFYMLKGDYYTRVNSINRAISNYIEAAYSYACIADLDNERECLRQVFSAGNQHSLAADVVKLIGNYYNRFKKEQEGHHEE</sequence>
<dbReference type="EMBL" id="VNJK01000001">
    <property type="protein sequence ID" value="TVX93737.1"/>
    <property type="molecule type" value="Genomic_DNA"/>
</dbReference>
<dbReference type="GO" id="GO:0003677">
    <property type="term" value="F:DNA binding"/>
    <property type="evidence" value="ECO:0007669"/>
    <property type="project" value="InterPro"/>
</dbReference>
<reference evidence="2 3" key="1">
    <citation type="submission" date="2019-07" db="EMBL/GenBank/DDBJ databases">
        <authorList>
            <person name="Kim J."/>
        </authorList>
    </citation>
    <scope>NUCLEOTIDE SEQUENCE [LARGE SCALE GENOMIC DNA]</scope>
    <source>
        <strain evidence="2 3">N4</strain>
    </source>
</reference>
<dbReference type="OrthoDB" id="2474838at2"/>
<evidence type="ECO:0000313" key="3">
    <source>
        <dbReference type="Proteomes" id="UP000318102"/>
    </source>
</evidence>
<evidence type="ECO:0000259" key="1">
    <source>
        <dbReference type="PROSITE" id="PS50943"/>
    </source>
</evidence>
<dbReference type="Pfam" id="PF01381">
    <property type="entry name" value="HTH_3"/>
    <property type="match status" value="1"/>
</dbReference>
<dbReference type="CDD" id="cd00093">
    <property type="entry name" value="HTH_XRE"/>
    <property type="match status" value="1"/>
</dbReference>
<dbReference type="InterPro" id="IPR011990">
    <property type="entry name" value="TPR-like_helical_dom_sf"/>
</dbReference>
<dbReference type="Gene3D" id="1.25.40.10">
    <property type="entry name" value="Tetratricopeptide repeat domain"/>
    <property type="match status" value="1"/>
</dbReference>
<evidence type="ECO:0000313" key="2">
    <source>
        <dbReference type="EMBL" id="TVX93737.1"/>
    </source>
</evidence>
<organism evidence="2 3">
    <name type="scientific">Paenibacillus agilis</name>
    <dbReference type="NCBI Taxonomy" id="3020863"/>
    <lineage>
        <taxon>Bacteria</taxon>
        <taxon>Bacillati</taxon>
        <taxon>Bacillota</taxon>
        <taxon>Bacilli</taxon>
        <taxon>Bacillales</taxon>
        <taxon>Paenibacillaceae</taxon>
        <taxon>Paenibacillus</taxon>
    </lineage>
</organism>
<feature type="domain" description="HTH cro/C1-type" evidence="1">
    <location>
        <begin position="28"/>
        <end position="81"/>
    </location>
</feature>
<dbReference type="PROSITE" id="PS50943">
    <property type="entry name" value="HTH_CROC1"/>
    <property type="match status" value="1"/>
</dbReference>
<dbReference type="SMART" id="SM00530">
    <property type="entry name" value="HTH_XRE"/>
    <property type="match status" value="1"/>
</dbReference>
<comment type="caution">
    <text evidence="2">The sequence shown here is derived from an EMBL/GenBank/DDBJ whole genome shotgun (WGS) entry which is preliminary data.</text>
</comment>
<dbReference type="InterPro" id="IPR010982">
    <property type="entry name" value="Lambda_DNA-bd_dom_sf"/>
</dbReference>
<name>A0A559J1I5_9BACL</name>
<protein>
    <submittedName>
        <fullName evidence="2">Helix-turn-helix transcriptional regulator</fullName>
    </submittedName>
</protein>
<dbReference type="AlphaFoldDB" id="A0A559J1I5"/>
<accession>A0A559J1I5</accession>
<gene>
    <name evidence="2" type="ORF">FPZ44_12110</name>
</gene>
<proteinExistence type="predicted"/>
<dbReference type="Gene3D" id="1.10.260.40">
    <property type="entry name" value="lambda repressor-like DNA-binding domains"/>
    <property type="match status" value="1"/>
</dbReference>
<keyword evidence="3" id="KW-1185">Reference proteome</keyword>
<dbReference type="InterPro" id="IPR001387">
    <property type="entry name" value="Cro/C1-type_HTH"/>
</dbReference>